<sequence length="166" mass="18705">MSVSIVLVFDHSRACPTSDAPPVIGYVGIEWSPPRPLNLRVRIRRRGRKARSRLVRMACMARHPDVGNHRVEVAPPRVLEAGAAEAQGEDSVDDQVPKVVFGLALLRLCVQAVDSQRQQAMGPENAVERQMRCKVEYAKQDRPRSGESSKTRKSRSYQSRHLNQKR</sequence>
<feature type="compositionally biased region" description="Polar residues" evidence="1">
    <location>
        <begin position="156"/>
        <end position="166"/>
    </location>
</feature>
<dbReference type="GeneID" id="24108651"/>
<dbReference type="HOGENOM" id="CLU_1603474_0_0_1"/>
<gene>
    <name evidence="2" type="ORF">PHSY_003361</name>
</gene>
<proteinExistence type="predicted"/>
<reference evidence="3" key="1">
    <citation type="journal article" date="2013" name="Genome Announc.">
        <title>Draft genome sequence of the basidiomycetous yeast-like fungus Pseudozyma hubeiensis SY62, which produces an abundant amount of the biosurfactant mannosylerythritol lipids.</title>
        <authorList>
            <person name="Konishi M."/>
            <person name="Hatada Y."/>
            <person name="Horiuchi J."/>
        </authorList>
    </citation>
    <scope>NUCLEOTIDE SEQUENCE [LARGE SCALE GENOMIC DNA]</scope>
    <source>
        <strain evidence="3">SY62</strain>
    </source>
</reference>
<feature type="region of interest" description="Disordered" evidence="1">
    <location>
        <begin position="117"/>
        <end position="166"/>
    </location>
</feature>
<protein>
    <submittedName>
        <fullName evidence="2">Uncharacterized protein</fullName>
    </submittedName>
</protein>
<dbReference type="RefSeq" id="XP_012189372.1">
    <property type="nucleotide sequence ID" value="XM_012333982.1"/>
</dbReference>
<dbReference type="Proteomes" id="UP000014071">
    <property type="component" value="Unassembled WGS sequence"/>
</dbReference>
<keyword evidence="3" id="KW-1185">Reference proteome</keyword>
<organism evidence="2 3">
    <name type="scientific">Pseudozyma hubeiensis (strain SY62)</name>
    <name type="common">Yeast</name>
    <dbReference type="NCBI Taxonomy" id="1305764"/>
    <lineage>
        <taxon>Eukaryota</taxon>
        <taxon>Fungi</taxon>
        <taxon>Dikarya</taxon>
        <taxon>Basidiomycota</taxon>
        <taxon>Ustilaginomycotina</taxon>
        <taxon>Ustilaginomycetes</taxon>
        <taxon>Ustilaginales</taxon>
        <taxon>Ustilaginaceae</taxon>
        <taxon>Pseudozyma</taxon>
    </lineage>
</organism>
<accession>R9PCJ1</accession>
<evidence type="ECO:0000313" key="2">
    <source>
        <dbReference type="EMBL" id="GAC95785.1"/>
    </source>
</evidence>
<name>R9PCJ1_PSEHS</name>
<dbReference type="EMBL" id="DF238797">
    <property type="protein sequence ID" value="GAC95785.1"/>
    <property type="molecule type" value="Genomic_DNA"/>
</dbReference>
<dbReference type="AlphaFoldDB" id="R9PCJ1"/>
<evidence type="ECO:0000256" key="1">
    <source>
        <dbReference type="SAM" id="MobiDB-lite"/>
    </source>
</evidence>
<evidence type="ECO:0000313" key="3">
    <source>
        <dbReference type="Proteomes" id="UP000014071"/>
    </source>
</evidence>
<feature type="compositionally biased region" description="Basic and acidic residues" evidence="1">
    <location>
        <begin position="126"/>
        <end position="150"/>
    </location>
</feature>